<dbReference type="Gramene" id="Psat06G0077100-T1">
    <property type="protein sequence ID" value="KAI5393781.1"/>
    <property type="gene ID" value="KIW84_060771"/>
</dbReference>
<dbReference type="PANTHER" id="PTHR31569">
    <property type="entry name" value="SWIM-TYPE DOMAIN-CONTAINING PROTEIN"/>
    <property type="match status" value="1"/>
</dbReference>
<name>A0A9D4W3T7_PEA</name>
<dbReference type="Pfam" id="PF03101">
    <property type="entry name" value="FAR1"/>
    <property type="match status" value="1"/>
</dbReference>
<feature type="compositionally biased region" description="Polar residues" evidence="1">
    <location>
        <begin position="319"/>
        <end position="332"/>
    </location>
</feature>
<evidence type="ECO:0000313" key="4">
    <source>
        <dbReference type="Proteomes" id="UP001058974"/>
    </source>
</evidence>
<dbReference type="PANTHER" id="PTHR31569:SF4">
    <property type="entry name" value="SWIM-TYPE DOMAIN-CONTAINING PROTEIN"/>
    <property type="match status" value="1"/>
</dbReference>
<proteinExistence type="predicted"/>
<dbReference type="InterPro" id="IPR004330">
    <property type="entry name" value="FAR1_DNA_bnd_dom"/>
</dbReference>
<reference evidence="3 4" key="1">
    <citation type="journal article" date="2022" name="Nat. Genet.">
        <title>Improved pea reference genome and pan-genome highlight genomic features and evolutionary characteristics.</title>
        <authorList>
            <person name="Yang T."/>
            <person name="Liu R."/>
            <person name="Luo Y."/>
            <person name="Hu S."/>
            <person name="Wang D."/>
            <person name="Wang C."/>
            <person name="Pandey M.K."/>
            <person name="Ge S."/>
            <person name="Xu Q."/>
            <person name="Li N."/>
            <person name="Li G."/>
            <person name="Huang Y."/>
            <person name="Saxena R.K."/>
            <person name="Ji Y."/>
            <person name="Li M."/>
            <person name="Yan X."/>
            <person name="He Y."/>
            <person name="Liu Y."/>
            <person name="Wang X."/>
            <person name="Xiang C."/>
            <person name="Varshney R.K."/>
            <person name="Ding H."/>
            <person name="Gao S."/>
            <person name="Zong X."/>
        </authorList>
    </citation>
    <scope>NUCLEOTIDE SEQUENCE [LARGE SCALE GENOMIC DNA]</scope>
    <source>
        <strain evidence="3 4">cv. Zhongwan 6</strain>
    </source>
</reference>
<feature type="domain" description="FAR1" evidence="2">
    <location>
        <begin position="39"/>
        <end position="119"/>
    </location>
</feature>
<keyword evidence="4" id="KW-1185">Reference proteome</keyword>
<gene>
    <name evidence="3" type="ORF">KIW84_060771</name>
</gene>
<dbReference type="AlphaFoldDB" id="A0A9D4W3T7"/>
<feature type="region of interest" description="Disordered" evidence="1">
    <location>
        <begin position="317"/>
        <end position="352"/>
    </location>
</feature>
<organism evidence="3 4">
    <name type="scientific">Pisum sativum</name>
    <name type="common">Garden pea</name>
    <name type="synonym">Lathyrus oleraceus</name>
    <dbReference type="NCBI Taxonomy" id="3888"/>
    <lineage>
        <taxon>Eukaryota</taxon>
        <taxon>Viridiplantae</taxon>
        <taxon>Streptophyta</taxon>
        <taxon>Embryophyta</taxon>
        <taxon>Tracheophyta</taxon>
        <taxon>Spermatophyta</taxon>
        <taxon>Magnoliopsida</taxon>
        <taxon>eudicotyledons</taxon>
        <taxon>Gunneridae</taxon>
        <taxon>Pentapetalae</taxon>
        <taxon>rosids</taxon>
        <taxon>fabids</taxon>
        <taxon>Fabales</taxon>
        <taxon>Fabaceae</taxon>
        <taxon>Papilionoideae</taxon>
        <taxon>50 kb inversion clade</taxon>
        <taxon>NPAAA clade</taxon>
        <taxon>Hologalegina</taxon>
        <taxon>IRL clade</taxon>
        <taxon>Fabeae</taxon>
        <taxon>Lathyrus</taxon>
    </lineage>
</organism>
<dbReference type="EMBL" id="JAMSHJ010000006">
    <property type="protein sequence ID" value="KAI5393781.1"/>
    <property type="molecule type" value="Genomic_DNA"/>
</dbReference>
<evidence type="ECO:0000313" key="3">
    <source>
        <dbReference type="EMBL" id="KAI5393781.1"/>
    </source>
</evidence>
<evidence type="ECO:0000256" key="1">
    <source>
        <dbReference type="SAM" id="MobiDB-lite"/>
    </source>
</evidence>
<sequence>MEDHSAEPLVEPIDFVDVFTTDKKFSTRDSLLEWVRGEAMKLGFVIVTTRSDNGSDRRRQSIVLGCERGGVYKKSKKQLNHQDTKSKKCECPFRLRGYFLSSGVWKVNVVCGKHNHEMTENLQGHPIASRLNVEEKKLVYEMINNMVLPKDILMTLKKRRPDNVTTIKHIYNACRRYKKSKKEEADAVVKEEADVVVKEEHPEISIKEEMEAIQAWFDSADYDTKIYIKDRLRQIAFPETTSPYPSLENGNGNLPAFPETTSPCPSLENGNGNLPAFPETTSPCPSLENGKGNPPAFPETTSPCASLENGNGNLLAFPETTSPCPSLENGNGNPPAFPETTSPCPSLDPGNGNLPAFLEKPSLCPSLDLGNGNPPLAYDFETLLM</sequence>
<evidence type="ECO:0000259" key="2">
    <source>
        <dbReference type="Pfam" id="PF03101"/>
    </source>
</evidence>
<feature type="region of interest" description="Disordered" evidence="1">
    <location>
        <begin position="283"/>
        <end position="302"/>
    </location>
</feature>
<dbReference type="OrthoDB" id="1395330at2759"/>
<dbReference type="Proteomes" id="UP001058974">
    <property type="component" value="Chromosome 6"/>
</dbReference>
<accession>A0A9D4W3T7</accession>
<protein>
    <recommendedName>
        <fullName evidence="2">FAR1 domain-containing protein</fullName>
    </recommendedName>
</protein>
<comment type="caution">
    <text evidence="3">The sequence shown here is derived from an EMBL/GenBank/DDBJ whole genome shotgun (WGS) entry which is preliminary data.</text>
</comment>
<dbReference type="InterPro" id="IPR052579">
    <property type="entry name" value="Zinc_finger_SWIM"/>
</dbReference>